<dbReference type="OrthoDB" id="3327at2157"/>
<dbReference type="HOGENOM" id="CLU_116745_1_0_2"/>
<keyword evidence="1" id="KW-0812">Transmembrane</keyword>
<dbReference type="RefSeq" id="WP_051408177.1">
    <property type="nucleotide sequence ID" value="NZ_CP006965.1"/>
</dbReference>
<accession>W0I2K8</accession>
<evidence type="ECO:0000259" key="2">
    <source>
        <dbReference type="PROSITE" id="PS51841"/>
    </source>
</evidence>
<gene>
    <name evidence="3" type="ORF">TES1_0900</name>
</gene>
<dbReference type="SUPFAM" id="SSF74853">
    <property type="entry name" value="Lamin A/C globular tail domain"/>
    <property type="match status" value="1"/>
</dbReference>
<dbReference type="Gene3D" id="2.60.40.1260">
    <property type="entry name" value="Lamin Tail domain"/>
    <property type="match status" value="1"/>
</dbReference>
<dbReference type="InterPro" id="IPR001322">
    <property type="entry name" value="Lamin_tail_dom"/>
</dbReference>
<feature type="transmembrane region" description="Helical" evidence="1">
    <location>
        <begin position="12"/>
        <end position="29"/>
    </location>
</feature>
<dbReference type="STRING" id="582419.TES1_0900"/>
<dbReference type="InterPro" id="IPR036415">
    <property type="entry name" value="Lamin_tail_dom_sf"/>
</dbReference>
<dbReference type="PROSITE" id="PS51841">
    <property type="entry name" value="LTD"/>
    <property type="match status" value="1"/>
</dbReference>
<feature type="domain" description="LTD" evidence="2">
    <location>
        <begin position="51"/>
        <end position="168"/>
    </location>
</feature>
<proteinExistence type="predicted"/>
<evidence type="ECO:0000313" key="4">
    <source>
        <dbReference type="Proteomes" id="UP000019027"/>
    </source>
</evidence>
<dbReference type="KEGG" id="ths:TES1_0900"/>
<evidence type="ECO:0000256" key="1">
    <source>
        <dbReference type="SAM" id="Phobius"/>
    </source>
</evidence>
<dbReference type="EMBL" id="CP006965">
    <property type="protein sequence ID" value="AHF80286.1"/>
    <property type="molecule type" value="Genomic_DNA"/>
</dbReference>
<reference evidence="3 4" key="1">
    <citation type="journal article" date="2014" name="Int. J. Syst. Evol. Microbiol.">
        <title>Thermococcus paralvinellae sp. nov. and Thermococcus cleftensis sp. nov. of hyperthermophilic heterotrophs from deep-sea hydrothermal vents.</title>
        <authorList>
            <person name="Hensley S.A."/>
            <person name="Jung J.H."/>
            <person name="Park C.S."/>
            <person name="Holden J.F."/>
        </authorList>
    </citation>
    <scope>NUCLEOTIDE SEQUENCE [LARGE SCALE GENOMIC DNA]</scope>
    <source>
        <strain evidence="3 4">ES1</strain>
    </source>
</reference>
<keyword evidence="1" id="KW-0472">Membrane</keyword>
<evidence type="ECO:0000313" key="3">
    <source>
        <dbReference type="EMBL" id="AHF80286.1"/>
    </source>
</evidence>
<keyword evidence="1" id="KW-1133">Transmembrane helix</keyword>
<keyword evidence="4" id="KW-1185">Reference proteome</keyword>
<dbReference type="GeneID" id="24907306"/>
<dbReference type="Pfam" id="PF00932">
    <property type="entry name" value="LTD"/>
    <property type="match status" value="1"/>
</dbReference>
<dbReference type="Proteomes" id="UP000019027">
    <property type="component" value="Chromosome"/>
</dbReference>
<name>W0I2K8_9EURY</name>
<protein>
    <submittedName>
        <fullName evidence="3">Competence-like protein</fullName>
    </submittedName>
</protein>
<dbReference type="AlphaFoldDB" id="W0I2K8"/>
<sequence length="177" mass="19642">MRKAQISVEDILVITVAIILVGLVYHYLATTTSNYGEIITQLSENLTKMMNDQTCGNTSTIVIYYVHYNAKGNDWLNLNDEYVVISNIGCKDEDLTGWQLKDEAGHIYTFPKFVLKAGAMVTVHTGSGTNTATDLYWGRNAPVWNNNGDTAYLYDSKGVLIDKCSWTGKEGDAVTCH</sequence>
<organism evidence="3 4">
    <name type="scientific">Thermococcus paralvinellae</name>
    <dbReference type="NCBI Taxonomy" id="582419"/>
    <lineage>
        <taxon>Archaea</taxon>
        <taxon>Methanobacteriati</taxon>
        <taxon>Methanobacteriota</taxon>
        <taxon>Thermococci</taxon>
        <taxon>Thermococcales</taxon>
        <taxon>Thermococcaceae</taxon>
        <taxon>Thermococcus</taxon>
    </lineage>
</organism>